<dbReference type="NCBIfam" id="NF004064">
    <property type="entry name" value="PRK05578.1"/>
    <property type="match status" value="1"/>
</dbReference>
<protein>
    <recommendedName>
        <fullName evidence="4">cytidine deaminase</fullName>
        <ecNumber evidence="4">3.5.4.5</ecNumber>
    </recommendedName>
    <alternativeName>
        <fullName evidence="8">Cytidine aminohydrolase</fullName>
    </alternativeName>
</protein>
<accession>A0A382C648</accession>
<comment type="cofactor">
    <cofactor evidence="1">
        <name>Zn(2+)</name>
        <dbReference type="ChEBI" id="CHEBI:29105"/>
    </cofactor>
</comment>
<comment type="function">
    <text evidence="2">This enzyme scavenges exogenous and endogenous cytidine and 2'-deoxycytidine for UMP synthesis.</text>
</comment>
<dbReference type="GO" id="GO:0005829">
    <property type="term" value="C:cytosol"/>
    <property type="evidence" value="ECO:0007669"/>
    <property type="project" value="TreeGrafter"/>
</dbReference>
<comment type="similarity">
    <text evidence="3">Belongs to the cytidine and deoxycytidylate deaminase family.</text>
</comment>
<dbReference type="EMBL" id="UINC01033002">
    <property type="protein sequence ID" value="SVB21585.1"/>
    <property type="molecule type" value="Genomic_DNA"/>
</dbReference>
<dbReference type="GO" id="GO:0072527">
    <property type="term" value="P:pyrimidine-containing compound metabolic process"/>
    <property type="evidence" value="ECO:0007669"/>
    <property type="project" value="UniProtKB-ARBA"/>
</dbReference>
<feature type="domain" description="CMP/dCMP-type deaminase" evidence="10">
    <location>
        <begin position="1"/>
        <end position="111"/>
    </location>
</feature>
<evidence type="ECO:0000259" key="10">
    <source>
        <dbReference type="PROSITE" id="PS51747"/>
    </source>
</evidence>
<dbReference type="PROSITE" id="PS51747">
    <property type="entry name" value="CYT_DCMP_DEAMINASES_2"/>
    <property type="match status" value="1"/>
</dbReference>
<evidence type="ECO:0000256" key="9">
    <source>
        <dbReference type="ARBA" id="ARBA00049558"/>
    </source>
</evidence>
<dbReference type="PANTHER" id="PTHR11644">
    <property type="entry name" value="CYTIDINE DEAMINASE"/>
    <property type="match status" value="1"/>
</dbReference>
<dbReference type="InterPro" id="IPR016192">
    <property type="entry name" value="APOBEC/CMP_deaminase_Zn-bd"/>
</dbReference>
<organism evidence="11">
    <name type="scientific">marine metagenome</name>
    <dbReference type="NCBI Taxonomy" id="408172"/>
    <lineage>
        <taxon>unclassified sequences</taxon>
        <taxon>metagenomes</taxon>
        <taxon>ecological metagenomes</taxon>
    </lineage>
</organism>
<keyword evidence="6" id="KW-0378">Hydrolase</keyword>
<reference evidence="11" key="1">
    <citation type="submission" date="2018-05" db="EMBL/GenBank/DDBJ databases">
        <authorList>
            <person name="Lanie J.A."/>
            <person name="Ng W.-L."/>
            <person name="Kazmierczak K.M."/>
            <person name="Andrzejewski T.M."/>
            <person name="Davidsen T.M."/>
            <person name="Wayne K.J."/>
            <person name="Tettelin H."/>
            <person name="Glass J.I."/>
            <person name="Rusch D."/>
            <person name="Podicherti R."/>
            <person name="Tsui H.-C.T."/>
            <person name="Winkler M.E."/>
        </authorList>
    </citation>
    <scope>NUCLEOTIDE SEQUENCE</scope>
</reference>
<proteinExistence type="inferred from homology"/>
<dbReference type="SUPFAM" id="SSF53927">
    <property type="entry name" value="Cytidine deaminase-like"/>
    <property type="match status" value="1"/>
</dbReference>
<dbReference type="AlphaFoldDB" id="A0A382C648"/>
<evidence type="ECO:0000256" key="4">
    <source>
        <dbReference type="ARBA" id="ARBA00012783"/>
    </source>
</evidence>
<dbReference type="InterPro" id="IPR006262">
    <property type="entry name" value="Cyt_deam_tetra"/>
</dbReference>
<evidence type="ECO:0000256" key="2">
    <source>
        <dbReference type="ARBA" id="ARBA00003949"/>
    </source>
</evidence>
<evidence type="ECO:0000256" key="1">
    <source>
        <dbReference type="ARBA" id="ARBA00001947"/>
    </source>
</evidence>
<comment type="catalytic activity">
    <reaction evidence="9">
        <text>cytidine + H2O + H(+) = uridine + NH4(+)</text>
        <dbReference type="Rhea" id="RHEA:16069"/>
        <dbReference type="ChEBI" id="CHEBI:15377"/>
        <dbReference type="ChEBI" id="CHEBI:15378"/>
        <dbReference type="ChEBI" id="CHEBI:16704"/>
        <dbReference type="ChEBI" id="CHEBI:17562"/>
        <dbReference type="ChEBI" id="CHEBI:28938"/>
        <dbReference type="EC" id="3.5.4.5"/>
    </reaction>
</comment>
<dbReference type="PROSITE" id="PS00903">
    <property type="entry name" value="CYT_DCMP_DEAMINASES_1"/>
    <property type="match status" value="1"/>
</dbReference>
<keyword evidence="7" id="KW-0862">Zinc</keyword>
<keyword evidence="5" id="KW-0479">Metal-binding</keyword>
<dbReference type="GO" id="GO:0004126">
    <property type="term" value="F:cytidine deaminase activity"/>
    <property type="evidence" value="ECO:0007669"/>
    <property type="project" value="UniProtKB-EC"/>
</dbReference>
<dbReference type="PANTHER" id="PTHR11644:SF2">
    <property type="entry name" value="CYTIDINE DEAMINASE"/>
    <property type="match status" value="1"/>
</dbReference>
<evidence type="ECO:0000256" key="3">
    <source>
        <dbReference type="ARBA" id="ARBA00006576"/>
    </source>
</evidence>
<dbReference type="GO" id="GO:0042802">
    <property type="term" value="F:identical protein binding"/>
    <property type="evidence" value="ECO:0007669"/>
    <property type="project" value="UniProtKB-ARBA"/>
</dbReference>
<dbReference type="InterPro" id="IPR050202">
    <property type="entry name" value="Cyt/Deoxycyt_deaminase"/>
</dbReference>
<dbReference type="InterPro" id="IPR016193">
    <property type="entry name" value="Cytidine_deaminase-like"/>
</dbReference>
<dbReference type="EC" id="3.5.4.5" evidence="4"/>
<dbReference type="GO" id="GO:0055086">
    <property type="term" value="P:nucleobase-containing small molecule metabolic process"/>
    <property type="evidence" value="ECO:0007669"/>
    <property type="project" value="UniProtKB-ARBA"/>
</dbReference>
<sequence length="111" mass="11892">MISKAIQMMKMSRAPYSSYSVGAAIKIDEEIIVGGCNIENASYPLSICAERTALFSAIAQGYNKFIAMAVATKNGGTPCGACRQVIWELCGDIPIYICDNDGIINETTSRA</sequence>
<evidence type="ECO:0000256" key="6">
    <source>
        <dbReference type="ARBA" id="ARBA00022801"/>
    </source>
</evidence>
<name>A0A382C648_9ZZZZ</name>
<evidence type="ECO:0000256" key="8">
    <source>
        <dbReference type="ARBA" id="ARBA00032005"/>
    </source>
</evidence>
<dbReference type="Gene3D" id="3.40.140.10">
    <property type="entry name" value="Cytidine Deaminase, domain 2"/>
    <property type="match status" value="1"/>
</dbReference>
<evidence type="ECO:0000256" key="5">
    <source>
        <dbReference type="ARBA" id="ARBA00022723"/>
    </source>
</evidence>
<gene>
    <name evidence="11" type="ORF">METZ01_LOCUS174439</name>
</gene>
<feature type="non-terminal residue" evidence="11">
    <location>
        <position position="111"/>
    </location>
</feature>
<dbReference type="GO" id="GO:0008270">
    <property type="term" value="F:zinc ion binding"/>
    <property type="evidence" value="ECO:0007669"/>
    <property type="project" value="InterPro"/>
</dbReference>
<dbReference type="Pfam" id="PF00383">
    <property type="entry name" value="dCMP_cyt_deam_1"/>
    <property type="match status" value="1"/>
</dbReference>
<dbReference type="InterPro" id="IPR002125">
    <property type="entry name" value="CMP_dCMP_dom"/>
</dbReference>
<dbReference type="NCBIfam" id="TIGR01354">
    <property type="entry name" value="cyt_deam_tetra"/>
    <property type="match status" value="1"/>
</dbReference>
<dbReference type="CDD" id="cd01283">
    <property type="entry name" value="cytidine_deaminase"/>
    <property type="match status" value="1"/>
</dbReference>
<evidence type="ECO:0000256" key="7">
    <source>
        <dbReference type="ARBA" id="ARBA00022833"/>
    </source>
</evidence>
<evidence type="ECO:0000313" key="11">
    <source>
        <dbReference type="EMBL" id="SVB21585.1"/>
    </source>
</evidence>